<reference evidence="3" key="1">
    <citation type="submission" date="2021-01" db="EMBL/GenBank/DDBJ databases">
        <title>Genome public.</title>
        <authorList>
            <person name="Liu C."/>
            <person name="Sun Q."/>
        </authorList>
    </citation>
    <scope>NUCLEOTIDE SEQUENCE [LARGE SCALE GENOMIC DNA]</scope>
    <source>
        <strain evidence="3">YIM B02556</strain>
    </source>
</reference>
<dbReference type="Proteomes" id="UP000652760">
    <property type="component" value="Unassembled WGS sequence"/>
</dbReference>
<dbReference type="InterPro" id="IPR015422">
    <property type="entry name" value="PyrdxlP-dep_Trfase_small"/>
</dbReference>
<name>A0ABS1FBS3_9PROT</name>
<dbReference type="PANTHER" id="PTHR30244">
    <property type="entry name" value="TRANSAMINASE"/>
    <property type="match status" value="1"/>
</dbReference>
<dbReference type="InterPro" id="IPR000653">
    <property type="entry name" value="DegT/StrS_aminotransferase"/>
</dbReference>
<dbReference type="GO" id="GO:0008483">
    <property type="term" value="F:transaminase activity"/>
    <property type="evidence" value="ECO:0007669"/>
    <property type="project" value="UniProtKB-KW"/>
</dbReference>
<proteinExistence type="inferred from homology"/>
<dbReference type="Gene3D" id="3.90.1150.10">
    <property type="entry name" value="Aspartate Aminotransferase, domain 1"/>
    <property type="match status" value="1"/>
</dbReference>
<evidence type="ECO:0000313" key="2">
    <source>
        <dbReference type="EMBL" id="MBK1840783.1"/>
    </source>
</evidence>
<keyword evidence="2" id="KW-0032">Aminotransferase</keyword>
<keyword evidence="1" id="KW-0663">Pyridoxal phosphate</keyword>
<keyword evidence="2" id="KW-0808">Transferase</keyword>
<dbReference type="InterPro" id="IPR015424">
    <property type="entry name" value="PyrdxlP-dep_Trfase"/>
</dbReference>
<dbReference type="InterPro" id="IPR015421">
    <property type="entry name" value="PyrdxlP-dep_Trfase_major"/>
</dbReference>
<dbReference type="CDD" id="cd00616">
    <property type="entry name" value="AHBA_syn"/>
    <property type="match status" value="1"/>
</dbReference>
<dbReference type="SUPFAM" id="SSF53383">
    <property type="entry name" value="PLP-dependent transferases"/>
    <property type="match status" value="1"/>
</dbReference>
<dbReference type="EMBL" id="JAENHM010000069">
    <property type="protein sequence ID" value="MBK1840783.1"/>
    <property type="molecule type" value="Genomic_DNA"/>
</dbReference>
<comment type="caution">
    <text evidence="2">The sequence shown here is derived from an EMBL/GenBank/DDBJ whole genome shotgun (WGS) entry which is preliminary data.</text>
</comment>
<gene>
    <name evidence="2" type="ORF">JHL17_25595</name>
</gene>
<dbReference type="PIRSF" id="PIRSF000390">
    <property type="entry name" value="PLP_StrS"/>
    <property type="match status" value="1"/>
</dbReference>
<dbReference type="Gene3D" id="3.40.640.10">
    <property type="entry name" value="Type I PLP-dependent aspartate aminotransferase-like (Major domain)"/>
    <property type="match status" value="1"/>
</dbReference>
<keyword evidence="3" id="KW-1185">Reference proteome</keyword>
<protein>
    <submittedName>
        <fullName evidence="2">DegT/DnrJ/EryC1/StrS family aminotransferase</fullName>
    </submittedName>
</protein>
<evidence type="ECO:0000256" key="1">
    <source>
        <dbReference type="RuleBase" id="RU004508"/>
    </source>
</evidence>
<comment type="similarity">
    <text evidence="1">Belongs to the DegT/DnrJ/EryC1 family.</text>
</comment>
<sequence>MNRRIRFVDFPRQYAEERDMIMACVDEVFSSGQFIGGPKIFELEADLAAYAGSREAVALGSGTDALLLALLGIGIRPGDEVITVPNSFVASVGAIVHVGARPILVDVDDDLNIDPDAVEAAITPRTRAILPVHLTGRMCRMDVLQDIAHRHGLEIVEDGAQAFGARYQGRMAGTWGRVGAFSAHPLKNLSAAGDAGFLTTDDAELAARVRRLRSHGQVDRDTIMEFGVNARMDVLQAVILIERLKTLDTIHERRRRNAQLYRRMIRAHEVELPVCRPQEYNVFHTFIIQTDSRDALRAHLERKGIGTQIHYPTPIHLQPAASGLGYRWGALPKAERQADRILTLPIHQHLSEDDIATVADAINAFFGA</sequence>
<dbReference type="PANTHER" id="PTHR30244:SF42">
    <property type="entry name" value="UDP-2-ACETAMIDO-2-DEOXY-3-OXO-D-GLUCURONATE AMINOTRANSFERASE"/>
    <property type="match status" value="1"/>
</dbReference>
<evidence type="ECO:0000313" key="3">
    <source>
        <dbReference type="Proteomes" id="UP000652760"/>
    </source>
</evidence>
<organism evidence="2 3">
    <name type="scientific">Azospirillum endophyticum</name>
    <dbReference type="NCBI Taxonomy" id="2800326"/>
    <lineage>
        <taxon>Bacteria</taxon>
        <taxon>Pseudomonadati</taxon>
        <taxon>Pseudomonadota</taxon>
        <taxon>Alphaproteobacteria</taxon>
        <taxon>Rhodospirillales</taxon>
        <taxon>Azospirillaceae</taxon>
        <taxon>Azospirillum</taxon>
    </lineage>
</organism>
<dbReference type="RefSeq" id="WP_200197506.1">
    <property type="nucleotide sequence ID" value="NZ_JAENHM010000069.1"/>
</dbReference>
<accession>A0ABS1FBS3</accession>
<dbReference type="Pfam" id="PF01041">
    <property type="entry name" value="DegT_DnrJ_EryC1"/>
    <property type="match status" value="1"/>
</dbReference>